<feature type="compositionally biased region" description="Low complexity" evidence="2">
    <location>
        <begin position="109"/>
        <end position="119"/>
    </location>
</feature>
<organism evidence="3 4">
    <name type="scientific">Dispira parvispora</name>
    <dbReference type="NCBI Taxonomy" id="1520584"/>
    <lineage>
        <taxon>Eukaryota</taxon>
        <taxon>Fungi</taxon>
        <taxon>Fungi incertae sedis</taxon>
        <taxon>Zoopagomycota</taxon>
        <taxon>Kickxellomycotina</taxon>
        <taxon>Dimargaritomycetes</taxon>
        <taxon>Dimargaritales</taxon>
        <taxon>Dimargaritaceae</taxon>
        <taxon>Dispira</taxon>
    </lineage>
</organism>
<proteinExistence type="predicted"/>
<keyword evidence="4" id="KW-1185">Reference proteome</keyword>
<feature type="coiled-coil region" evidence="1">
    <location>
        <begin position="34"/>
        <end position="68"/>
    </location>
</feature>
<evidence type="ECO:0000313" key="4">
    <source>
        <dbReference type="Proteomes" id="UP001150925"/>
    </source>
</evidence>
<gene>
    <name evidence="3" type="ORF">IWQ62_000282</name>
</gene>
<keyword evidence="1" id="KW-0175">Coiled coil</keyword>
<feature type="region of interest" description="Disordered" evidence="2">
    <location>
        <begin position="109"/>
        <end position="135"/>
    </location>
</feature>
<dbReference type="EMBL" id="JANBPY010000011">
    <property type="protein sequence ID" value="KAJ1969971.1"/>
    <property type="molecule type" value="Genomic_DNA"/>
</dbReference>
<sequence length="485" mass="53588">MQDLLLNDLATSMNSWTMFNTDTETLPSNPAQHIRDLQEQLAKEREANDDLQAQNRFLTARCKELHRQLSTRPCVDTVWMDSASTSWSLGGGVLGTENHVSATVSTSSASLSKGTSHSTFSVFREPEPPNHSPLNQAGVIPHPLIDTDEGDHIYQYPLEERQGDATLSKIDSPYLTPLSRPRLSYPPAQRVPSLGTSDAPKAGCRLSWASVISTPDSVQSDDTFVDTPPVSNGGKVIGLTHGYPLKASSGTVLILDMWSVHRAFMSWLTTTTLPQEERLQAAMRYRLLLTTCIQECPDKISIPKSNSHLIQGSDSNPSANPNPNRFSLLIQATPTTTCKLSTIPSLRRLFHNRFEHMDHPYLAIWTSLNQPTNPSFQTLPKAHPTIRQGSFDFTSKAYPFPRLIVLSPSSKPPSATPLKASVHLVKRALVRFSRVVIRHRKVLTHPVTLCALVRPLCGLWAPPSAQDFLAATIWGMMVTTLPDLP</sequence>
<dbReference type="AlphaFoldDB" id="A0A9W8AUT7"/>
<protein>
    <submittedName>
        <fullName evidence="3">Uncharacterized protein</fullName>
    </submittedName>
</protein>
<dbReference type="Proteomes" id="UP001150925">
    <property type="component" value="Unassembled WGS sequence"/>
</dbReference>
<comment type="caution">
    <text evidence="3">The sequence shown here is derived from an EMBL/GenBank/DDBJ whole genome shotgun (WGS) entry which is preliminary data.</text>
</comment>
<dbReference type="OrthoDB" id="5632165at2759"/>
<evidence type="ECO:0000256" key="1">
    <source>
        <dbReference type="SAM" id="Coils"/>
    </source>
</evidence>
<reference evidence="3" key="1">
    <citation type="submission" date="2022-07" db="EMBL/GenBank/DDBJ databases">
        <title>Phylogenomic reconstructions and comparative analyses of Kickxellomycotina fungi.</title>
        <authorList>
            <person name="Reynolds N.K."/>
            <person name="Stajich J.E."/>
            <person name="Barry K."/>
            <person name="Grigoriev I.V."/>
            <person name="Crous P."/>
            <person name="Smith M.E."/>
        </authorList>
    </citation>
    <scope>NUCLEOTIDE SEQUENCE</scope>
    <source>
        <strain evidence="3">RSA 1196</strain>
    </source>
</reference>
<name>A0A9W8AUT7_9FUNG</name>
<evidence type="ECO:0000313" key="3">
    <source>
        <dbReference type="EMBL" id="KAJ1969971.1"/>
    </source>
</evidence>
<accession>A0A9W8AUT7</accession>
<evidence type="ECO:0000256" key="2">
    <source>
        <dbReference type="SAM" id="MobiDB-lite"/>
    </source>
</evidence>